<dbReference type="EMBL" id="LCTV02000003">
    <property type="protein sequence ID" value="PRQ75761.1"/>
    <property type="molecule type" value="Genomic_DNA"/>
</dbReference>
<dbReference type="InterPro" id="IPR001810">
    <property type="entry name" value="F-box_dom"/>
</dbReference>
<gene>
    <name evidence="4" type="ORF">AAT19DRAFT_12783</name>
</gene>
<feature type="domain" description="F-box" evidence="3">
    <location>
        <begin position="89"/>
        <end position="138"/>
    </location>
</feature>
<dbReference type="AlphaFoldDB" id="A0A2T0ACN0"/>
<comment type="caution">
    <text evidence="4">The sequence shown here is derived from an EMBL/GenBank/DDBJ whole genome shotgun (WGS) entry which is preliminary data.</text>
</comment>
<feature type="compositionally biased region" description="Basic residues" evidence="2">
    <location>
        <begin position="63"/>
        <end position="74"/>
    </location>
</feature>
<protein>
    <recommendedName>
        <fullName evidence="3">F-box domain-containing protein</fullName>
    </recommendedName>
</protein>
<feature type="compositionally biased region" description="Acidic residues" evidence="2">
    <location>
        <begin position="656"/>
        <end position="665"/>
    </location>
</feature>
<evidence type="ECO:0000256" key="2">
    <source>
        <dbReference type="SAM" id="MobiDB-lite"/>
    </source>
</evidence>
<evidence type="ECO:0000256" key="1">
    <source>
        <dbReference type="SAM" id="Coils"/>
    </source>
</evidence>
<feature type="compositionally biased region" description="Acidic residues" evidence="2">
    <location>
        <begin position="676"/>
        <end position="697"/>
    </location>
</feature>
<dbReference type="Pfam" id="PF00646">
    <property type="entry name" value="F-box"/>
    <property type="match status" value="1"/>
</dbReference>
<feature type="coiled-coil region" evidence="1">
    <location>
        <begin position="292"/>
        <end position="319"/>
    </location>
</feature>
<sequence length="697" mass="78458">MAGPRAAQRTSYKEADSDDDWLAGAEEGATKVFEALPLVKGAKGKAGGAKGRKRVGDTYGAGPRKKARKSKGKGKSQAQEDEDESLFSLDLLFRLPNDLFLEICGYLDGRDLFEFSRTCKTMRKTLFSPNSSYIWANSRRRDDIPLPTGMTELELAALLYSNGCQICGKTTFYFRRQIELRFRSCGRCRKEYVIDDDMIRKTWPDLHPQAKFCVTSHNSEYLVAELAQVNSQLLDLEEEDELATFSAQTASTRGRRAKPGASSVTPRSLVDEFVAQEKVEVAMKLEETSALKEAVDRKFQRWSEEYSEAEEAKEKAIEAIGKELKDHHGWTTAQVSRYESYAEWRYTPGSKNPAPTEPPAVDNAGWLAFRDRLQSEIDEEAAEQERNETHRRHVNALTPFYHAYCRDSPRPKAFLPTSWCLAGLPAFKGWLGKDDPLFDDELWADRLPLIEAALDDYADGVRVKAIRKILSVTAGVQLETLSTKREDYPRSKYDDGFFRKPTSLVSVAAQGFSYYRVRQTRLVPFPECMEGRGEGDTHYSLAYGIDKRQVYFIRMILDVAGLDEATATTDDLDNLGTRFRWTNAESAQRREKAYTWTDLVLTLKRSGPSLQQLKTGDIPEIELVPAEDADGEDSLGKEREPGGDDAFDNDSGSNSDSDDGADNEPEIGRRRRQVDSSDEETDAADQDDDAEENEEDG</sequence>
<evidence type="ECO:0000259" key="3">
    <source>
        <dbReference type="PROSITE" id="PS50181"/>
    </source>
</evidence>
<feature type="region of interest" description="Disordered" evidence="2">
    <location>
        <begin position="610"/>
        <end position="697"/>
    </location>
</feature>
<dbReference type="SUPFAM" id="SSF81383">
    <property type="entry name" value="F-box domain"/>
    <property type="match status" value="1"/>
</dbReference>
<dbReference type="OrthoDB" id="2529758at2759"/>
<keyword evidence="1" id="KW-0175">Coiled coil</keyword>
<dbReference type="CDD" id="cd09917">
    <property type="entry name" value="F-box_SF"/>
    <property type="match status" value="1"/>
</dbReference>
<evidence type="ECO:0000313" key="5">
    <source>
        <dbReference type="Proteomes" id="UP000239560"/>
    </source>
</evidence>
<organism evidence="4 5">
    <name type="scientific">Rhodotorula toruloides</name>
    <name type="common">Yeast</name>
    <name type="synonym">Rhodosporidium toruloides</name>
    <dbReference type="NCBI Taxonomy" id="5286"/>
    <lineage>
        <taxon>Eukaryota</taxon>
        <taxon>Fungi</taxon>
        <taxon>Dikarya</taxon>
        <taxon>Basidiomycota</taxon>
        <taxon>Pucciniomycotina</taxon>
        <taxon>Microbotryomycetes</taxon>
        <taxon>Sporidiobolales</taxon>
        <taxon>Sporidiobolaceae</taxon>
        <taxon>Rhodotorula</taxon>
    </lineage>
</organism>
<proteinExistence type="predicted"/>
<feature type="region of interest" description="Disordered" evidence="2">
    <location>
        <begin position="42"/>
        <end position="81"/>
    </location>
</feature>
<dbReference type="Gene3D" id="1.20.1280.50">
    <property type="match status" value="1"/>
</dbReference>
<feature type="region of interest" description="Disordered" evidence="2">
    <location>
        <begin position="1"/>
        <end position="20"/>
    </location>
</feature>
<dbReference type="SMART" id="SM00256">
    <property type="entry name" value="FBOX"/>
    <property type="match status" value="1"/>
</dbReference>
<reference evidence="4 5" key="1">
    <citation type="journal article" date="2018" name="Elife">
        <title>Functional genomics of lipid metabolism in the oleaginous yeast Rhodosporidium toruloides.</title>
        <authorList>
            <person name="Coradetti S.T."/>
            <person name="Pinel D."/>
            <person name="Geiselman G."/>
            <person name="Ito M."/>
            <person name="Mondo S."/>
            <person name="Reilly M.C."/>
            <person name="Cheng Y.F."/>
            <person name="Bauer S."/>
            <person name="Grigoriev I."/>
            <person name="Gladden J.M."/>
            <person name="Simmons B.A."/>
            <person name="Brem R."/>
            <person name="Arkin A.P."/>
            <person name="Skerker J.M."/>
        </authorList>
    </citation>
    <scope>NUCLEOTIDE SEQUENCE [LARGE SCALE GENOMIC DNA]</scope>
    <source>
        <strain evidence="4 5">NBRC 0880</strain>
    </source>
</reference>
<evidence type="ECO:0000313" key="4">
    <source>
        <dbReference type="EMBL" id="PRQ75761.1"/>
    </source>
</evidence>
<dbReference type="Proteomes" id="UP000239560">
    <property type="component" value="Unassembled WGS sequence"/>
</dbReference>
<dbReference type="InterPro" id="IPR036047">
    <property type="entry name" value="F-box-like_dom_sf"/>
</dbReference>
<accession>A0A2T0ACN0</accession>
<dbReference type="PROSITE" id="PS50181">
    <property type="entry name" value="FBOX"/>
    <property type="match status" value="1"/>
</dbReference>
<name>A0A2T0ACN0_RHOTO</name>